<protein>
    <submittedName>
        <fullName evidence="2">Uncharacterized protein</fullName>
    </submittedName>
</protein>
<proteinExistence type="predicted"/>
<dbReference type="Ensembl" id="ENSSSCT00070017218.1">
    <property type="protein sequence ID" value="ENSSSCP00070014248.1"/>
    <property type="gene ID" value="ENSSSCG00070008893.1"/>
</dbReference>
<name>A0A4X1TG35_PIG</name>
<dbReference type="AlphaFoldDB" id="A0A4X1TG35"/>
<reference evidence="2" key="2">
    <citation type="submission" date="2025-08" db="UniProtKB">
        <authorList>
            <consortium name="Ensembl"/>
        </authorList>
    </citation>
    <scope>IDENTIFICATION</scope>
</reference>
<feature type="compositionally biased region" description="Basic and acidic residues" evidence="1">
    <location>
        <begin position="64"/>
        <end position="79"/>
    </location>
</feature>
<sequence length="97" mass="10446">EPPADCHARGTRGRSCDLHPPPKRQSLESGVAPTLPVEVRVLLHPASPPYLGRVGVGKELGGTRPRDLRPRGKSRRESFHLASPQLGSRDVRAGVTS</sequence>
<feature type="region of interest" description="Disordered" evidence="1">
    <location>
        <begin position="48"/>
        <end position="97"/>
    </location>
</feature>
<organism evidence="2 3">
    <name type="scientific">Sus scrofa</name>
    <name type="common">Pig</name>
    <dbReference type="NCBI Taxonomy" id="9823"/>
    <lineage>
        <taxon>Eukaryota</taxon>
        <taxon>Metazoa</taxon>
        <taxon>Chordata</taxon>
        <taxon>Craniata</taxon>
        <taxon>Vertebrata</taxon>
        <taxon>Euteleostomi</taxon>
        <taxon>Mammalia</taxon>
        <taxon>Eutheria</taxon>
        <taxon>Laurasiatheria</taxon>
        <taxon>Artiodactyla</taxon>
        <taxon>Suina</taxon>
        <taxon>Suidae</taxon>
        <taxon>Sus</taxon>
    </lineage>
</organism>
<feature type="region of interest" description="Disordered" evidence="1">
    <location>
        <begin position="1"/>
        <end position="31"/>
    </location>
</feature>
<dbReference type="Proteomes" id="UP000314985">
    <property type="component" value="Chromosome 12"/>
</dbReference>
<accession>A0A4X1TG35</accession>
<evidence type="ECO:0000256" key="1">
    <source>
        <dbReference type="SAM" id="MobiDB-lite"/>
    </source>
</evidence>
<evidence type="ECO:0000313" key="3">
    <source>
        <dbReference type="Proteomes" id="UP000314985"/>
    </source>
</evidence>
<evidence type="ECO:0000313" key="2">
    <source>
        <dbReference type="Ensembl" id="ENSSSCP00070014248.1"/>
    </source>
</evidence>
<reference evidence="2 3" key="1">
    <citation type="submission" date="2017-08" db="EMBL/GenBank/DDBJ databases">
        <title>USMARCv1.0.</title>
        <authorList>
            <person name="Hannum G.I."/>
            <person name="Koren S."/>
            <person name="Schroeder S.G."/>
            <person name="Chin S.C."/>
            <person name="Nonneman D.J."/>
            <person name="Becker S.A."/>
            <person name="Rosen B.D."/>
            <person name="Bickhart D.M."/>
            <person name="Putnam N.H."/>
            <person name="Green R.E."/>
            <person name="Tuggle C.K."/>
            <person name="Liu H."/>
            <person name="Rohrer G.A."/>
            <person name="Warr A."/>
            <person name="Hall R."/>
            <person name="Kim K."/>
            <person name="Hume D.A."/>
            <person name="Talbot R."/>
            <person name="Chow W."/>
            <person name="Howe K."/>
            <person name="Schwartz A.S."/>
            <person name="Watson M."/>
            <person name="Archibald A.L."/>
            <person name="Phillippy A.M."/>
            <person name="Smith T.P.L."/>
        </authorList>
    </citation>
    <scope>NUCLEOTIDE SEQUENCE [LARGE SCALE GENOMIC DNA]</scope>
</reference>